<dbReference type="Proteomes" id="UP000436911">
    <property type="component" value="Unassembled WGS sequence"/>
</dbReference>
<name>A0A368NR10_AGRVI</name>
<accession>A0A368NR10</accession>
<evidence type="ECO:0000313" key="1">
    <source>
        <dbReference type="EMBL" id="KAA3526804.1"/>
    </source>
</evidence>
<evidence type="ECO:0008006" key="3">
    <source>
        <dbReference type="Google" id="ProtNLM"/>
    </source>
</evidence>
<reference evidence="1 2" key="1">
    <citation type="submission" date="2018-08" db="EMBL/GenBank/DDBJ databases">
        <title>Genome sequencing of Agrobacterium vitis strain ICMP 10754.</title>
        <authorList>
            <person name="Visnovsky S.B."/>
            <person name="Pitman A.R."/>
        </authorList>
    </citation>
    <scope>NUCLEOTIDE SEQUENCE [LARGE SCALE GENOMIC DNA]</scope>
    <source>
        <strain evidence="1 2">ICMP 10754</strain>
    </source>
</reference>
<dbReference type="SUPFAM" id="SSF48403">
    <property type="entry name" value="Ankyrin repeat"/>
    <property type="match status" value="1"/>
</dbReference>
<dbReference type="InterPro" id="IPR036770">
    <property type="entry name" value="Ankyrin_rpt-contain_sf"/>
</dbReference>
<organism evidence="1 2">
    <name type="scientific">Agrobacterium vitis</name>
    <name type="common">Rhizobium vitis</name>
    <dbReference type="NCBI Taxonomy" id="373"/>
    <lineage>
        <taxon>Bacteria</taxon>
        <taxon>Pseudomonadati</taxon>
        <taxon>Pseudomonadota</taxon>
        <taxon>Alphaproteobacteria</taxon>
        <taxon>Hyphomicrobiales</taxon>
        <taxon>Rhizobiaceae</taxon>
        <taxon>Rhizobium/Agrobacterium group</taxon>
        <taxon>Agrobacterium</taxon>
    </lineage>
</organism>
<gene>
    <name evidence="1" type="ORF">DXT89_12610</name>
</gene>
<dbReference type="EMBL" id="QUSG01000006">
    <property type="protein sequence ID" value="KAA3526804.1"/>
    <property type="molecule type" value="Genomic_DNA"/>
</dbReference>
<protein>
    <recommendedName>
        <fullName evidence="3">Ankyrin repeat domain-containing protein</fullName>
    </recommendedName>
</protein>
<evidence type="ECO:0000313" key="2">
    <source>
        <dbReference type="Proteomes" id="UP000436911"/>
    </source>
</evidence>
<dbReference type="AlphaFoldDB" id="A0A368NR10"/>
<comment type="caution">
    <text evidence="1">The sequence shown here is derived from an EMBL/GenBank/DDBJ whole genome shotgun (WGS) entry which is preliminary data.</text>
</comment>
<proteinExistence type="predicted"/>
<sequence>MRRRQVIFLILAVCIVAVGGWAYRAISEYFMEPTYQADRLFKPYNSAAYHLAQKIERGQSITESEVKDVPGGVNTRYGDEITLLFLAVGSRNIEAIDTLLGAGADPYMIDRPSQGSTRDFAYYLTLPGHPTDPNLGFPFINQLIKLYLKHGGDPNHRTQDANRVPLISDVALIQNYAGMEILLDAKADPWAADVRNDSAMVRLAADAVSQAELEKLIDRGYFDNVPLEKLQEFMKFLSAYEQRGDEISKANQEIALRVLKRNPNYPPDDATNLLFQGSIPWEKVKQSR</sequence>
<dbReference type="Gene3D" id="1.25.40.20">
    <property type="entry name" value="Ankyrin repeat-containing domain"/>
    <property type="match status" value="1"/>
</dbReference>